<dbReference type="Gene3D" id="3.30.559.10">
    <property type="entry name" value="Chloramphenicol acetyltransferase-like domain"/>
    <property type="match status" value="1"/>
</dbReference>
<dbReference type="InterPro" id="IPR001242">
    <property type="entry name" value="Condensation_dom"/>
</dbReference>
<accession>A0A543JRN7</accession>
<proteinExistence type="predicted"/>
<dbReference type="PANTHER" id="PTHR45527:SF1">
    <property type="entry name" value="FATTY ACID SYNTHASE"/>
    <property type="match status" value="1"/>
</dbReference>
<dbReference type="OrthoDB" id="2472181at2"/>
<name>A0A543JRN7_9PSEU</name>
<dbReference type="GO" id="GO:0005829">
    <property type="term" value="C:cytosol"/>
    <property type="evidence" value="ECO:0007669"/>
    <property type="project" value="TreeGrafter"/>
</dbReference>
<evidence type="ECO:0000313" key="3">
    <source>
        <dbReference type="Proteomes" id="UP000316628"/>
    </source>
</evidence>
<feature type="domain" description="Condensation" evidence="1">
    <location>
        <begin position="11"/>
        <end position="422"/>
    </location>
</feature>
<evidence type="ECO:0000259" key="1">
    <source>
        <dbReference type="Pfam" id="PF00668"/>
    </source>
</evidence>
<protein>
    <submittedName>
        <fullName evidence="2">Nonribosomal peptide synthetase protein VioM</fullName>
    </submittedName>
</protein>
<gene>
    <name evidence="2" type="ORF">FHX81_7896</name>
</gene>
<evidence type="ECO:0000313" key="2">
    <source>
        <dbReference type="EMBL" id="TQM85415.1"/>
    </source>
</evidence>
<dbReference type="CDD" id="cd19531">
    <property type="entry name" value="LCL_NRPS-like"/>
    <property type="match status" value="1"/>
</dbReference>
<dbReference type="Gene3D" id="3.30.559.30">
    <property type="entry name" value="Nonribosomal peptide synthetase, condensation domain"/>
    <property type="match status" value="1"/>
</dbReference>
<dbReference type="EMBL" id="VFPP01000001">
    <property type="protein sequence ID" value="TQM85415.1"/>
    <property type="molecule type" value="Genomic_DNA"/>
</dbReference>
<comment type="caution">
    <text evidence="2">The sequence shown here is derived from an EMBL/GenBank/DDBJ whole genome shotgun (WGS) entry which is preliminary data.</text>
</comment>
<sequence length="427" mass="46887">MTQEEIRTATTTAPLSPAQHGIWFTEQFDGPTSLYHISFSHRLRGPLDADALDAALTALVRRHEPLRTRVDLSTGEPRQLVLPPGPASAKRVDLSTHPDAEAEAARENEDHVLRPFRLDAEDPFRVLLLRMAEDHYILTVVLHHICADGLSLPVFSADLAVFYRGGELPPLPVGYTAHVRRALAEPPDAEALARWRERLRGAPPLALPTDRPRPGIRSPHGGRVPLTVDADLVGRARDHARRHGATLFMVLLANFFAVLARRSGVGDLSIGVPLSGREGPDEEAMIGLFTNTVVLRVDLSDGPSFAELLRRVRSTAFDAYDDGHVPFQQVVEAVSPPRDLSRTPLFQVVFTVQDFAEDDLRLPGVTATPVPLPSRTSEFELELELAWDGAGLVGFVAYSTDLFDRATAAALADDYLASLHEHLEVTR</sequence>
<dbReference type="InterPro" id="IPR023213">
    <property type="entry name" value="CAT-like_dom_sf"/>
</dbReference>
<dbReference type="GO" id="GO:0009366">
    <property type="term" value="C:enterobactin synthetase complex"/>
    <property type="evidence" value="ECO:0007669"/>
    <property type="project" value="TreeGrafter"/>
</dbReference>
<dbReference type="SUPFAM" id="SSF52777">
    <property type="entry name" value="CoA-dependent acyltransferases"/>
    <property type="match status" value="2"/>
</dbReference>
<organism evidence="2 3">
    <name type="scientific">Saccharothrix saharensis</name>
    <dbReference type="NCBI Taxonomy" id="571190"/>
    <lineage>
        <taxon>Bacteria</taxon>
        <taxon>Bacillati</taxon>
        <taxon>Actinomycetota</taxon>
        <taxon>Actinomycetes</taxon>
        <taxon>Pseudonocardiales</taxon>
        <taxon>Pseudonocardiaceae</taxon>
        <taxon>Saccharothrix</taxon>
    </lineage>
</organism>
<dbReference type="GO" id="GO:0009239">
    <property type="term" value="P:enterobactin biosynthetic process"/>
    <property type="evidence" value="ECO:0007669"/>
    <property type="project" value="TreeGrafter"/>
</dbReference>
<reference evidence="2 3" key="1">
    <citation type="submission" date="2019-06" db="EMBL/GenBank/DDBJ databases">
        <title>Sequencing the genomes of 1000 actinobacteria strains.</title>
        <authorList>
            <person name="Klenk H.-P."/>
        </authorList>
    </citation>
    <scope>NUCLEOTIDE SEQUENCE [LARGE SCALE GENOMIC DNA]</scope>
    <source>
        <strain evidence="2 3">DSM 45456</strain>
    </source>
</reference>
<keyword evidence="3" id="KW-1185">Reference proteome</keyword>
<dbReference type="GO" id="GO:0047527">
    <property type="term" value="F:2,3-dihydroxybenzoate-serine ligase activity"/>
    <property type="evidence" value="ECO:0007669"/>
    <property type="project" value="TreeGrafter"/>
</dbReference>
<dbReference type="GO" id="GO:0008610">
    <property type="term" value="P:lipid biosynthetic process"/>
    <property type="evidence" value="ECO:0007669"/>
    <property type="project" value="UniProtKB-ARBA"/>
</dbReference>
<dbReference type="GO" id="GO:0031177">
    <property type="term" value="F:phosphopantetheine binding"/>
    <property type="evidence" value="ECO:0007669"/>
    <property type="project" value="TreeGrafter"/>
</dbReference>
<dbReference type="PANTHER" id="PTHR45527">
    <property type="entry name" value="NONRIBOSOMAL PEPTIDE SYNTHETASE"/>
    <property type="match status" value="1"/>
</dbReference>
<dbReference type="GO" id="GO:0043041">
    <property type="term" value="P:amino acid activation for nonribosomal peptide biosynthetic process"/>
    <property type="evidence" value="ECO:0007669"/>
    <property type="project" value="TreeGrafter"/>
</dbReference>
<dbReference type="Proteomes" id="UP000316628">
    <property type="component" value="Unassembled WGS sequence"/>
</dbReference>
<dbReference type="AlphaFoldDB" id="A0A543JRN7"/>
<dbReference type="Pfam" id="PF00668">
    <property type="entry name" value="Condensation"/>
    <property type="match status" value="1"/>
</dbReference>
<dbReference type="RefSeq" id="WP_141983458.1">
    <property type="nucleotide sequence ID" value="NZ_VFPP01000001.1"/>
</dbReference>